<dbReference type="STRING" id="106004.A0A1Y2FG89"/>
<sequence>SPLRLSSPSISTVLSLGRRAPTVPNDTPGYSKLQHIPLDFDKLLDDKDVTEQAKLRDTNADLVVVALGTTRAQAGGMDKFVRIDREFVLEASRWAKVEGKEQTLVYCSSGGASSTSLFPYFKSKGLTEEGLSTLNYQQTIIFRPGMLIIPGGREEGRLVENVSGKIMTFLSRFSPTPICIETPTLGRGMVFAALAGRAGLELQKLGKEELLGGRKVWVMGNPEAIRAGEKQEESAR</sequence>
<dbReference type="AlphaFoldDB" id="A0A1Y2FG89"/>
<organism evidence="3 4">
    <name type="scientific">Leucosporidium creatinivorum</name>
    <dbReference type="NCBI Taxonomy" id="106004"/>
    <lineage>
        <taxon>Eukaryota</taxon>
        <taxon>Fungi</taxon>
        <taxon>Dikarya</taxon>
        <taxon>Basidiomycota</taxon>
        <taxon>Pucciniomycotina</taxon>
        <taxon>Microbotryomycetes</taxon>
        <taxon>Leucosporidiales</taxon>
        <taxon>Leucosporidium</taxon>
    </lineage>
</organism>
<dbReference type="PANTHER" id="PTHR14097">
    <property type="entry name" value="OXIDOREDUCTASE HTATIP2"/>
    <property type="match status" value="1"/>
</dbReference>
<dbReference type="InParanoid" id="A0A1Y2FG89"/>
<dbReference type="InterPro" id="IPR036291">
    <property type="entry name" value="NAD(P)-bd_dom_sf"/>
</dbReference>
<dbReference type="EMBL" id="MCGR01000021">
    <property type="protein sequence ID" value="ORY82306.1"/>
    <property type="molecule type" value="Genomic_DNA"/>
</dbReference>
<comment type="caution">
    <text evidence="3">The sequence shown here is derived from an EMBL/GenBank/DDBJ whole genome shotgun (WGS) entry which is preliminary data.</text>
</comment>
<evidence type="ECO:0000256" key="1">
    <source>
        <dbReference type="ARBA" id="ARBA00004450"/>
    </source>
</evidence>
<reference evidence="3 4" key="1">
    <citation type="submission" date="2016-07" db="EMBL/GenBank/DDBJ databases">
        <title>Pervasive Adenine N6-methylation of Active Genes in Fungi.</title>
        <authorList>
            <consortium name="DOE Joint Genome Institute"/>
            <person name="Mondo S.J."/>
            <person name="Dannebaum R.O."/>
            <person name="Kuo R.C."/>
            <person name="Labutti K."/>
            <person name="Haridas S."/>
            <person name="Kuo A."/>
            <person name="Salamov A."/>
            <person name="Ahrendt S.R."/>
            <person name="Lipzen A."/>
            <person name="Sullivan W."/>
            <person name="Andreopoulos W.B."/>
            <person name="Clum A."/>
            <person name="Lindquist E."/>
            <person name="Daum C."/>
            <person name="Ramamoorthy G.K."/>
            <person name="Gryganskyi A."/>
            <person name="Culley D."/>
            <person name="Magnuson J.K."/>
            <person name="James T.Y."/>
            <person name="O'Malley M.A."/>
            <person name="Stajich J.E."/>
            <person name="Spatafora J.W."/>
            <person name="Visel A."/>
            <person name="Grigoriev I.V."/>
        </authorList>
    </citation>
    <scope>NUCLEOTIDE SEQUENCE [LARGE SCALE GENOMIC DNA]</scope>
    <source>
        <strain evidence="3 4">62-1032</strain>
    </source>
</reference>
<protein>
    <recommendedName>
        <fullName evidence="5">NAD(P)-binding domain-containing protein</fullName>
    </recommendedName>
</protein>
<evidence type="ECO:0008006" key="5">
    <source>
        <dbReference type="Google" id="ProtNLM"/>
    </source>
</evidence>
<keyword evidence="4" id="KW-1185">Reference proteome</keyword>
<evidence type="ECO:0000313" key="4">
    <source>
        <dbReference type="Proteomes" id="UP000193467"/>
    </source>
</evidence>
<name>A0A1Y2FG89_9BASI</name>
<comment type="subcellular location">
    <subcellularLocation>
        <location evidence="1">Mitochondrion outer membrane</location>
        <topology evidence="1">Peripheral membrane protein</topology>
    </subcellularLocation>
</comment>
<dbReference type="GO" id="GO:0051170">
    <property type="term" value="P:import into nucleus"/>
    <property type="evidence" value="ECO:0007669"/>
    <property type="project" value="TreeGrafter"/>
</dbReference>
<dbReference type="SUPFAM" id="SSF51735">
    <property type="entry name" value="NAD(P)-binding Rossmann-fold domains"/>
    <property type="match status" value="1"/>
</dbReference>
<proteinExistence type="inferred from homology"/>
<dbReference type="Gene3D" id="3.40.50.720">
    <property type="entry name" value="NAD(P)-binding Rossmann-like Domain"/>
    <property type="match status" value="1"/>
</dbReference>
<gene>
    <name evidence="3" type="ORF">BCR35DRAFT_303680</name>
</gene>
<evidence type="ECO:0000313" key="3">
    <source>
        <dbReference type="EMBL" id="ORY82306.1"/>
    </source>
</evidence>
<dbReference type="GO" id="GO:0005741">
    <property type="term" value="C:mitochondrial outer membrane"/>
    <property type="evidence" value="ECO:0007669"/>
    <property type="project" value="UniProtKB-SubCell"/>
</dbReference>
<dbReference type="OrthoDB" id="430436at2759"/>
<evidence type="ECO:0000256" key="2">
    <source>
        <dbReference type="ARBA" id="ARBA00006617"/>
    </source>
</evidence>
<feature type="non-terminal residue" evidence="3">
    <location>
        <position position="1"/>
    </location>
</feature>
<accession>A0A1Y2FG89</accession>
<dbReference type="PANTHER" id="PTHR14097:SF7">
    <property type="entry name" value="OXIDOREDUCTASE HTATIP2"/>
    <property type="match status" value="1"/>
</dbReference>
<comment type="similarity">
    <text evidence="2">Belongs to the FMP52 family.</text>
</comment>
<dbReference type="Proteomes" id="UP000193467">
    <property type="component" value="Unassembled WGS sequence"/>
</dbReference>